<evidence type="ECO:0000313" key="2">
    <source>
        <dbReference type="Proteomes" id="UP000053676"/>
    </source>
</evidence>
<evidence type="ECO:0000313" key="1">
    <source>
        <dbReference type="EMBL" id="ETN69656.1"/>
    </source>
</evidence>
<dbReference type="AlphaFoldDB" id="W2SLA8"/>
<dbReference type="KEGG" id="nai:NECAME_15178"/>
<dbReference type="OrthoDB" id="10562862at2759"/>
<keyword evidence="2" id="KW-1185">Reference proteome</keyword>
<dbReference type="Proteomes" id="UP000053676">
    <property type="component" value="Unassembled WGS sequence"/>
</dbReference>
<gene>
    <name evidence="1" type="ORF">NECAME_15178</name>
</gene>
<reference evidence="2" key="1">
    <citation type="journal article" date="2014" name="Nat. Genet.">
        <title>Genome of the human hookworm Necator americanus.</title>
        <authorList>
            <person name="Tang Y.T."/>
            <person name="Gao X."/>
            <person name="Rosa B.A."/>
            <person name="Abubucker S."/>
            <person name="Hallsworth-Pepin K."/>
            <person name="Martin J."/>
            <person name="Tyagi R."/>
            <person name="Heizer E."/>
            <person name="Zhang X."/>
            <person name="Bhonagiri-Palsikar V."/>
            <person name="Minx P."/>
            <person name="Warren W.C."/>
            <person name="Wang Q."/>
            <person name="Zhan B."/>
            <person name="Hotez P.J."/>
            <person name="Sternberg P.W."/>
            <person name="Dougall A."/>
            <person name="Gaze S.T."/>
            <person name="Mulvenna J."/>
            <person name="Sotillo J."/>
            <person name="Ranganathan S."/>
            <person name="Rabelo E.M."/>
            <person name="Wilson R.K."/>
            <person name="Felgner P.L."/>
            <person name="Bethony J."/>
            <person name="Hawdon J.M."/>
            <person name="Gasser R.B."/>
            <person name="Loukas A."/>
            <person name="Mitreva M."/>
        </authorList>
    </citation>
    <scope>NUCLEOTIDE SEQUENCE [LARGE SCALE GENOMIC DNA]</scope>
</reference>
<protein>
    <submittedName>
        <fullName evidence="1">Uncharacterized protein</fullName>
    </submittedName>
</protein>
<proteinExistence type="predicted"/>
<dbReference type="STRING" id="51031.W2SLA8"/>
<dbReference type="EMBL" id="KI669067">
    <property type="protein sequence ID" value="ETN69656.1"/>
    <property type="molecule type" value="Genomic_DNA"/>
</dbReference>
<sequence>MLVGMKIYALVQVESVSRRPIVRSGCVMVSQVSMSADLFDCLNVLFNGPKVDKDGVKCCNKRMSLLLSMWPENSESRQRMLESSSSANFLTTYSCQKTHTKRSLPLLQDFEIAHFLMSTF</sequence>
<organism evidence="1 2">
    <name type="scientific">Necator americanus</name>
    <name type="common">Human hookworm</name>
    <dbReference type="NCBI Taxonomy" id="51031"/>
    <lineage>
        <taxon>Eukaryota</taxon>
        <taxon>Metazoa</taxon>
        <taxon>Ecdysozoa</taxon>
        <taxon>Nematoda</taxon>
        <taxon>Chromadorea</taxon>
        <taxon>Rhabditida</taxon>
        <taxon>Rhabditina</taxon>
        <taxon>Rhabditomorpha</taxon>
        <taxon>Strongyloidea</taxon>
        <taxon>Ancylostomatidae</taxon>
        <taxon>Bunostominae</taxon>
        <taxon>Necator</taxon>
    </lineage>
</organism>
<accession>W2SLA8</accession>
<name>W2SLA8_NECAM</name>